<sequence>MAFNTGYVVLSIFATIFFAFKALTKWRPSIHVPNPLHVKTRLNSMTSLLPFHTKTVDDEIKEITALADCHETAARLAELIHKDGAGSWPPRCNYVDSSWPAALRPYIDIYHEMKALLPAAKPSLVDEENRVRIDYFRARHAKLLEDKVDLEAVTQLLKAAEAGRWDAFPRDVYNAFYCCIAWHRHAYRWGTIPSVRPAQLELSLPLPAQLTSPWTSLQSHFGLNSDSGNIMSNIVLNFSPPGIYQFRINTGLPGQIQTSEEEFSRVLREVEGGSIPIYSAIIHAILAYSRGDFVSCLQHTKQIAEGLRPVLSEYYDRVHDKTIARSAWLSHVQGFYAWGMGFQDEKTGEWVKFDGLSGNQVMLFQAVDAFLGLDVYLGEAARMGNVPRLQREFCEAVGRASFRERLGREGIEGRIRTEMAEIVKRLRVFRSAHRSRAKEYLLVPAPERLPMTAGKSLLKADMEESLEFLDAFMVGRLQQTV</sequence>
<reference evidence="6" key="1">
    <citation type="submission" date="2023-06" db="EMBL/GenBank/DDBJ databases">
        <title>Genome-scale phylogeny and comparative genomics of the fungal order Sordariales.</title>
        <authorList>
            <consortium name="Lawrence Berkeley National Laboratory"/>
            <person name="Hensen N."/>
            <person name="Bonometti L."/>
            <person name="Westerberg I."/>
            <person name="Brannstrom I.O."/>
            <person name="Guillou S."/>
            <person name="Cros-Aarteil S."/>
            <person name="Calhoun S."/>
            <person name="Haridas S."/>
            <person name="Kuo A."/>
            <person name="Mondo S."/>
            <person name="Pangilinan J."/>
            <person name="Riley R."/>
            <person name="Labutti K."/>
            <person name="Andreopoulos B."/>
            <person name="Lipzen A."/>
            <person name="Chen C."/>
            <person name="Yanf M."/>
            <person name="Daum C."/>
            <person name="Ng V."/>
            <person name="Clum A."/>
            <person name="Steindorff A."/>
            <person name="Ohm R."/>
            <person name="Martin F."/>
            <person name="Silar P."/>
            <person name="Natvig D."/>
            <person name="Lalanne C."/>
            <person name="Gautier V."/>
            <person name="Ament-Velasquez S.L."/>
            <person name="Kruys A."/>
            <person name="Hutchinson M.I."/>
            <person name="Powell A.J."/>
            <person name="Barry K."/>
            <person name="Miller A.N."/>
            <person name="Grigoriev I.V."/>
            <person name="Debuchy R."/>
            <person name="Gladieux P."/>
            <person name="Thoren M.H."/>
            <person name="Johannesson H."/>
        </authorList>
    </citation>
    <scope>NUCLEOTIDE SEQUENCE</scope>
    <source>
        <strain evidence="6">SMH2532-1</strain>
    </source>
</reference>
<dbReference type="SUPFAM" id="SSF140959">
    <property type="entry name" value="Indolic compounds 2,3-dioxygenase-like"/>
    <property type="match status" value="1"/>
</dbReference>
<proteinExistence type="inferred from homology"/>
<dbReference type="GO" id="GO:0033754">
    <property type="term" value="F:indoleamine 2,3-dioxygenase activity"/>
    <property type="evidence" value="ECO:0007669"/>
    <property type="project" value="TreeGrafter"/>
</dbReference>
<keyword evidence="7" id="KW-1185">Reference proteome</keyword>
<evidence type="ECO:0000256" key="2">
    <source>
        <dbReference type="ARBA" id="ARBA00022723"/>
    </source>
</evidence>
<dbReference type="GO" id="GO:0020037">
    <property type="term" value="F:heme binding"/>
    <property type="evidence" value="ECO:0007669"/>
    <property type="project" value="InterPro"/>
</dbReference>
<evidence type="ECO:0000313" key="6">
    <source>
        <dbReference type="EMBL" id="KAK0658054.1"/>
    </source>
</evidence>
<evidence type="ECO:0000256" key="1">
    <source>
        <dbReference type="ARBA" id="ARBA00007119"/>
    </source>
</evidence>
<evidence type="ECO:0008006" key="8">
    <source>
        <dbReference type="Google" id="ProtNLM"/>
    </source>
</evidence>
<keyword evidence="3 4" id="KW-0408">Iron</keyword>
<dbReference type="PANTHER" id="PTHR28657:SF11">
    <property type="entry name" value="INDOLEAMINE 2,3-DIOXYGENASE"/>
    <property type="match status" value="1"/>
</dbReference>
<gene>
    <name evidence="6" type="ORF">B0T16DRAFT_426019</name>
</gene>
<dbReference type="GO" id="GO:0005737">
    <property type="term" value="C:cytoplasm"/>
    <property type="evidence" value="ECO:0007669"/>
    <property type="project" value="TreeGrafter"/>
</dbReference>
<keyword evidence="5" id="KW-0472">Membrane</keyword>
<dbReference type="Gene3D" id="1.20.58.480">
    <property type="match status" value="1"/>
</dbReference>
<dbReference type="Pfam" id="PF01231">
    <property type="entry name" value="IDO"/>
    <property type="match status" value="1"/>
</dbReference>
<keyword evidence="5" id="KW-1133">Transmembrane helix</keyword>
<evidence type="ECO:0000256" key="3">
    <source>
        <dbReference type="ARBA" id="ARBA00023004"/>
    </source>
</evidence>
<dbReference type="PANTHER" id="PTHR28657">
    <property type="entry name" value="INDOLEAMINE 2,3-DIOXYGENASE"/>
    <property type="match status" value="1"/>
</dbReference>
<dbReference type="GO" id="GO:0046872">
    <property type="term" value="F:metal ion binding"/>
    <property type="evidence" value="ECO:0007669"/>
    <property type="project" value="UniProtKB-KW"/>
</dbReference>
<keyword evidence="4" id="KW-0349">Heme</keyword>
<feature type="binding site" description="proximal binding residue" evidence="4">
    <location>
        <position position="433"/>
    </location>
    <ligand>
        <name>heme b</name>
        <dbReference type="ChEBI" id="CHEBI:60344"/>
    </ligand>
    <ligandPart>
        <name>Fe</name>
        <dbReference type="ChEBI" id="CHEBI:18248"/>
    </ligandPart>
</feature>
<name>A0AA40D2P1_9PEZI</name>
<comment type="caution">
    <text evidence="6">The sequence shown here is derived from an EMBL/GenBank/DDBJ whole genome shotgun (WGS) entry which is preliminary data.</text>
</comment>
<feature type="transmembrane region" description="Helical" evidence="5">
    <location>
        <begin position="6"/>
        <end position="23"/>
    </location>
</feature>
<keyword evidence="5" id="KW-0812">Transmembrane</keyword>
<evidence type="ECO:0000256" key="4">
    <source>
        <dbReference type="PIRSR" id="PIRSR600898-1"/>
    </source>
</evidence>
<dbReference type="GO" id="GO:0034354">
    <property type="term" value="P:'de novo' NAD+ biosynthetic process from L-tryptophan"/>
    <property type="evidence" value="ECO:0007669"/>
    <property type="project" value="TreeGrafter"/>
</dbReference>
<accession>A0AA40D2P1</accession>
<keyword evidence="2 4" id="KW-0479">Metal-binding</keyword>
<organism evidence="6 7">
    <name type="scientific">Cercophora newfieldiana</name>
    <dbReference type="NCBI Taxonomy" id="92897"/>
    <lineage>
        <taxon>Eukaryota</taxon>
        <taxon>Fungi</taxon>
        <taxon>Dikarya</taxon>
        <taxon>Ascomycota</taxon>
        <taxon>Pezizomycotina</taxon>
        <taxon>Sordariomycetes</taxon>
        <taxon>Sordariomycetidae</taxon>
        <taxon>Sordariales</taxon>
        <taxon>Lasiosphaeriaceae</taxon>
        <taxon>Cercophora</taxon>
    </lineage>
</organism>
<dbReference type="GO" id="GO:0019441">
    <property type="term" value="P:L-tryptophan catabolic process to kynurenine"/>
    <property type="evidence" value="ECO:0007669"/>
    <property type="project" value="InterPro"/>
</dbReference>
<dbReference type="InterPro" id="IPR037217">
    <property type="entry name" value="Trp/Indoleamine_2_3_dOase-like"/>
</dbReference>
<dbReference type="AlphaFoldDB" id="A0AA40D2P1"/>
<comment type="similarity">
    <text evidence="1">Belongs to the indoleamine 2,3-dioxygenase family.</text>
</comment>
<dbReference type="EMBL" id="JAULSV010000001">
    <property type="protein sequence ID" value="KAK0658054.1"/>
    <property type="molecule type" value="Genomic_DNA"/>
</dbReference>
<evidence type="ECO:0000256" key="5">
    <source>
        <dbReference type="SAM" id="Phobius"/>
    </source>
</evidence>
<evidence type="ECO:0000313" key="7">
    <source>
        <dbReference type="Proteomes" id="UP001174936"/>
    </source>
</evidence>
<dbReference type="Proteomes" id="UP001174936">
    <property type="component" value="Unassembled WGS sequence"/>
</dbReference>
<dbReference type="InterPro" id="IPR000898">
    <property type="entry name" value="Indolamine_dOase"/>
</dbReference>
<protein>
    <recommendedName>
        <fullName evidence="8">Indoleamine 2,3-dioxygenase</fullName>
    </recommendedName>
</protein>